<comment type="caution">
    <text evidence="9">The sequence shown here is derived from an EMBL/GenBank/DDBJ whole genome shotgun (WGS) entry which is preliminary data.</text>
</comment>
<dbReference type="GO" id="GO:0004301">
    <property type="term" value="F:epoxide hydrolase activity"/>
    <property type="evidence" value="ECO:0007669"/>
    <property type="project" value="UniProtKB-EC"/>
</dbReference>
<evidence type="ECO:0000256" key="5">
    <source>
        <dbReference type="ARBA" id="ARBA00051067"/>
    </source>
</evidence>
<comment type="catalytic activity">
    <reaction evidence="5">
        <text>an epoxide + H2O = an ethanediol</text>
        <dbReference type="Rhea" id="RHEA:19037"/>
        <dbReference type="ChEBI" id="CHEBI:15377"/>
        <dbReference type="ChEBI" id="CHEBI:32955"/>
        <dbReference type="ChEBI" id="CHEBI:140594"/>
        <dbReference type="EC" id="3.3.2.10"/>
    </reaction>
    <physiologicalReaction direction="left-to-right" evidence="5">
        <dbReference type="Rhea" id="RHEA:19038"/>
    </physiologicalReaction>
</comment>
<organism evidence="9 10">
    <name type="scientific">Lactuca sativa</name>
    <name type="common">Garden lettuce</name>
    <dbReference type="NCBI Taxonomy" id="4236"/>
    <lineage>
        <taxon>Eukaryota</taxon>
        <taxon>Viridiplantae</taxon>
        <taxon>Streptophyta</taxon>
        <taxon>Embryophyta</taxon>
        <taxon>Tracheophyta</taxon>
        <taxon>Spermatophyta</taxon>
        <taxon>Magnoliopsida</taxon>
        <taxon>eudicotyledons</taxon>
        <taxon>Gunneridae</taxon>
        <taxon>Pentapetalae</taxon>
        <taxon>asterids</taxon>
        <taxon>campanulids</taxon>
        <taxon>Asterales</taxon>
        <taxon>Asteraceae</taxon>
        <taxon>Cichorioideae</taxon>
        <taxon>Cichorieae</taxon>
        <taxon>Lactucinae</taxon>
        <taxon>Lactuca</taxon>
    </lineage>
</organism>
<keyword evidence="3" id="KW-0378">Hydrolase</keyword>
<name>A0A9R1UH20_LACSA</name>
<dbReference type="Proteomes" id="UP000235145">
    <property type="component" value="Unassembled WGS sequence"/>
</dbReference>
<dbReference type="EMBL" id="NBSK02000009">
    <property type="protein sequence ID" value="KAJ0186989.1"/>
    <property type="molecule type" value="Genomic_DNA"/>
</dbReference>
<comment type="similarity">
    <text evidence="4">Belongs to the AB hydrolase superfamily. Epoxide hydrolase family.</text>
</comment>
<feature type="domain" description="AB hydrolase-1" evidence="8">
    <location>
        <begin position="79"/>
        <end position="198"/>
    </location>
</feature>
<keyword evidence="10" id="KW-1185">Reference proteome</keyword>
<dbReference type="InterPro" id="IPR000639">
    <property type="entry name" value="Epox_hydrolase-like"/>
</dbReference>
<dbReference type="InterPro" id="IPR000073">
    <property type="entry name" value="AB_hydrolase_1"/>
</dbReference>
<evidence type="ECO:0000259" key="8">
    <source>
        <dbReference type="Pfam" id="PF00561"/>
    </source>
</evidence>
<evidence type="ECO:0000256" key="6">
    <source>
        <dbReference type="ARBA" id="ARBA00058358"/>
    </source>
</evidence>
<dbReference type="PRINTS" id="PR00412">
    <property type="entry name" value="EPOXHYDRLASE"/>
</dbReference>
<dbReference type="SUPFAM" id="SSF53474">
    <property type="entry name" value="alpha/beta-Hydrolases"/>
    <property type="match status" value="1"/>
</dbReference>
<dbReference type="EC" id="3.3.2.10" evidence="2"/>
<evidence type="ECO:0000256" key="1">
    <source>
        <dbReference type="ARBA" id="ARBA00004721"/>
    </source>
</evidence>
<dbReference type="Gene3D" id="3.40.50.1820">
    <property type="entry name" value="alpha/beta hydrolase"/>
    <property type="match status" value="1"/>
</dbReference>
<gene>
    <name evidence="9" type="ORF">LSAT_V11C900456080</name>
</gene>
<evidence type="ECO:0000256" key="2">
    <source>
        <dbReference type="ARBA" id="ARBA00013006"/>
    </source>
</evidence>
<dbReference type="PANTHER" id="PTHR43329">
    <property type="entry name" value="EPOXIDE HYDROLASE"/>
    <property type="match status" value="1"/>
</dbReference>
<comment type="catalytic activity">
    <reaction evidence="7">
        <text>(24S)-24,25-epoxycucurbitadienol + H2O = (24R)-24,25-dihydroxycucurbitadienol</text>
        <dbReference type="Rhea" id="RHEA:81855"/>
        <dbReference type="ChEBI" id="CHEBI:15377"/>
        <dbReference type="ChEBI" id="CHEBI:229949"/>
        <dbReference type="ChEBI" id="CHEBI:229950"/>
    </reaction>
    <physiologicalReaction direction="left-to-right" evidence="7">
        <dbReference type="Rhea" id="RHEA:81856"/>
    </physiologicalReaction>
</comment>
<dbReference type="PRINTS" id="PR00111">
    <property type="entry name" value="ABHYDROLASE"/>
</dbReference>
<accession>A0A9R1UH20</accession>
<evidence type="ECO:0000313" key="10">
    <source>
        <dbReference type="Proteomes" id="UP000235145"/>
    </source>
</evidence>
<dbReference type="OrthoDB" id="7130006at2759"/>
<dbReference type="GO" id="GO:0016787">
    <property type="term" value="F:hydrolase activity"/>
    <property type="evidence" value="ECO:0000318"/>
    <property type="project" value="GO_Central"/>
</dbReference>
<evidence type="ECO:0000313" key="9">
    <source>
        <dbReference type="EMBL" id="KAJ0186989.1"/>
    </source>
</evidence>
<evidence type="ECO:0000256" key="3">
    <source>
        <dbReference type="ARBA" id="ARBA00022801"/>
    </source>
</evidence>
<protein>
    <recommendedName>
        <fullName evidence="2">soluble epoxide hydrolase</fullName>
        <ecNumber evidence="2">3.3.2.10</ecNumber>
    </recommendedName>
</protein>
<evidence type="ECO:0000256" key="7">
    <source>
        <dbReference type="ARBA" id="ARBA00093212"/>
    </source>
</evidence>
<evidence type="ECO:0000256" key="4">
    <source>
        <dbReference type="ARBA" id="ARBA00038334"/>
    </source>
</evidence>
<dbReference type="AlphaFoldDB" id="A0A9R1UH20"/>
<comment type="function">
    <text evidence="6">Epoxide hydrolase involved in the biosynthesis of cucurbitacin and mogroside tetracyclic triterpene natural products (e.g. siamenoside I and mogrosides IV, V and VI). Cucurbitacins have cytotoxic properties and exhibit deterrent taste as a defense barrier against herbivores. Mogrosides are nonsugar highly oxygenated compounds used as high-intensity zero-calorie sweeteners; they also possess pharmacological properties such as regulating immunity, lowering blood sugar and lipid levels, protecting the liver, and acting as antioxidants and antitumor agents. Catalyzes the hydrolysis of aromatic epoxide-containing substrates, such as the conversion of 24,25-epoxycucurbitadienol to 24,25-dihydroxycucurbitadienol.</text>
</comment>
<proteinExistence type="inferred from homology"/>
<comment type="pathway">
    <text evidence="1">Secondary metabolite biosynthesis; terpenoid biosynthesis.</text>
</comment>
<reference evidence="9 10" key="1">
    <citation type="journal article" date="2017" name="Nat. Commun.">
        <title>Genome assembly with in vitro proximity ligation data and whole-genome triplication in lettuce.</title>
        <authorList>
            <person name="Reyes-Chin-Wo S."/>
            <person name="Wang Z."/>
            <person name="Yang X."/>
            <person name="Kozik A."/>
            <person name="Arikit S."/>
            <person name="Song C."/>
            <person name="Xia L."/>
            <person name="Froenicke L."/>
            <person name="Lavelle D.O."/>
            <person name="Truco M.J."/>
            <person name="Xia R."/>
            <person name="Zhu S."/>
            <person name="Xu C."/>
            <person name="Xu H."/>
            <person name="Xu X."/>
            <person name="Cox K."/>
            <person name="Korf I."/>
            <person name="Meyers B.C."/>
            <person name="Michelmore R.W."/>
        </authorList>
    </citation>
    <scope>NUCLEOTIDE SEQUENCE [LARGE SCALE GENOMIC DNA]</scope>
    <source>
        <strain evidence="10">cv. Salinas</strain>
        <tissue evidence="9">Seedlings</tissue>
    </source>
</reference>
<dbReference type="InterPro" id="IPR029058">
    <property type="entry name" value="AB_hydrolase_fold"/>
</dbReference>
<dbReference type="FunFam" id="3.40.50.1820:FF:000161">
    <property type="entry name" value="Epoxide hydrolase"/>
    <property type="match status" value="1"/>
</dbReference>
<dbReference type="Pfam" id="PF00561">
    <property type="entry name" value="Abhydrolase_1"/>
    <property type="match status" value="1"/>
</dbReference>
<sequence>MVTSLISKRCISSLVGVDHFGIFYVVWVHGRPVLIIVRVDLVYHRHTLLSGRDMETIKHSKIPVNGINMHVAEIPGDGPPVLFLHGFPELWYSWRHQMLYLSALGYRTIAPDLRGFGDTDAPPSAAEYTAFHVVGDLVGLLDALGLKQVFLVGHDWGANVAWNLCLLRPDRIKALVNTSVVFSPRNPVRKPIESMRAMFGNDYYICRFQQPGEAEEELARVDTAQVIKKFLTSRNPGLLCVPKEVGFGGKPNSKITLPSWLSEDDVNYYATKFNRTGFTGGLNYYRAIDLNWELMAPWTGVQIKVPVKFIVGDLDLTYNTPGVKDFIHKGGFNKHVPFLQEVVIMEGVAHFINQEKPQEVSEHIYDFIKKF</sequence>